<dbReference type="GO" id="GO:0016491">
    <property type="term" value="F:oxidoreductase activity"/>
    <property type="evidence" value="ECO:0007669"/>
    <property type="project" value="InterPro"/>
</dbReference>
<dbReference type="GO" id="GO:0010181">
    <property type="term" value="F:FMN binding"/>
    <property type="evidence" value="ECO:0007669"/>
    <property type="project" value="TreeGrafter"/>
</dbReference>
<proteinExistence type="predicted"/>
<evidence type="ECO:0000259" key="2">
    <source>
        <dbReference type="Pfam" id="PF03358"/>
    </source>
</evidence>
<keyword evidence="4" id="KW-1185">Reference proteome</keyword>
<dbReference type="InterPro" id="IPR005025">
    <property type="entry name" value="FMN_Rdtase-like_dom"/>
</dbReference>
<dbReference type="EMBL" id="BJXJ01000057">
    <property type="protein sequence ID" value="GEM77477.1"/>
    <property type="molecule type" value="Genomic_DNA"/>
</dbReference>
<dbReference type="OrthoDB" id="5563352at2"/>
<evidence type="ECO:0000313" key="3">
    <source>
        <dbReference type="EMBL" id="GEM77477.1"/>
    </source>
</evidence>
<dbReference type="Gene3D" id="3.40.50.360">
    <property type="match status" value="1"/>
</dbReference>
<dbReference type="InterPro" id="IPR050712">
    <property type="entry name" value="NAD(P)H-dep_reductase"/>
</dbReference>
<feature type="domain" description="NADPH-dependent FMN reductase-like" evidence="2">
    <location>
        <begin position="1"/>
        <end position="140"/>
    </location>
</feature>
<dbReference type="InterPro" id="IPR029039">
    <property type="entry name" value="Flavoprotein-like_sf"/>
</dbReference>
<reference evidence="3 4" key="1">
    <citation type="submission" date="2019-07" db="EMBL/GenBank/DDBJ databases">
        <title>Whole genome shotgun sequence of Vibrio sagamiensis NBRC 104589.</title>
        <authorList>
            <person name="Hosoyama A."/>
            <person name="Uohara A."/>
            <person name="Ohji S."/>
            <person name="Ichikawa N."/>
        </authorList>
    </citation>
    <scope>NUCLEOTIDE SEQUENCE [LARGE SCALE GENOMIC DNA]</scope>
    <source>
        <strain evidence="3 4">NBRC 104589</strain>
    </source>
</reference>
<keyword evidence="1" id="KW-0288">FMN</keyword>
<evidence type="ECO:0000313" key="4">
    <source>
        <dbReference type="Proteomes" id="UP000321922"/>
    </source>
</evidence>
<organism evidence="3 4">
    <name type="scientific">Vibrio sagamiensis NBRC 104589</name>
    <dbReference type="NCBI Taxonomy" id="1219064"/>
    <lineage>
        <taxon>Bacteria</taxon>
        <taxon>Pseudomonadati</taxon>
        <taxon>Pseudomonadota</taxon>
        <taxon>Gammaproteobacteria</taxon>
        <taxon>Vibrionales</taxon>
        <taxon>Vibrionaceae</taxon>
        <taxon>Vibrio</taxon>
    </lineage>
</organism>
<sequence length="198" mass="22389">MKLSIISGSNRKDSYSFKAGNYLRRLAYTEGFDDINIFDLSSLNIPLMDGAFNYEKKEWSNWKIIAEDTTQSDAIILITPEWHGMATPSIKNFLMLCTSEQLGNKPILIVSISAGVNGVYPISEIRMTGSKNNHACFIPDHLIFRHCESLISHEDLVTDKQFDSRARFSVKSLASYAQALIAVRKNLQQELKNFPFGM</sequence>
<dbReference type="AlphaFoldDB" id="A0A511QJW6"/>
<protein>
    <submittedName>
        <fullName evidence="3">FMN reductase</fullName>
    </submittedName>
</protein>
<accession>A0A511QJW6</accession>
<dbReference type="SUPFAM" id="SSF52218">
    <property type="entry name" value="Flavoproteins"/>
    <property type="match status" value="1"/>
</dbReference>
<keyword evidence="1" id="KW-0285">Flavoprotein</keyword>
<dbReference type="PANTHER" id="PTHR30543:SF31">
    <property type="entry name" value="NADPH-DEPENDENT AZOREDUCTASE AZR"/>
    <property type="match status" value="1"/>
</dbReference>
<gene>
    <name evidence="3" type="primary">azr</name>
    <name evidence="3" type="ORF">VSA01S_35890</name>
</gene>
<dbReference type="RefSeq" id="WP_039978669.1">
    <property type="nucleotide sequence ID" value="NZ_BAOJ01000003.1"/>
</dbReference>
<name>A0A511QJW6_9VIBR</name>
<dbReference type="GO" id="GO:0005829">
    <property type="term" value="C:cytosol"/>
    <property type="evidence" value="ECO:0007669"/>
    <property type="project" value="TreeGrafter"/>
</dbReference>
<dbReference type="Pfam" id="PF03358">
    <property type="entry name" value="FMN_red"/>
    <property type="match status" value="1"/>
</dbReference>
<dbReference type="Proteomes" id="UP000321922">
    <property type="component" value="Unassembled WGS sequence"/>
</dbReference>
<dbReference type="PANTHER" id="PTHR30543">
    <property type="entry name" value="CHROMATE REDUCTASE"/>
    <property type="match status" value="1"/>
</dbReference>
<comment type="caution">
    <text evidence="3">The sequence shown here is derived from an EMBL/GenBank/DDBJ whole genome shotgun (WGS) entry which is preliminary data.</text>
</comment>
<evidence type="ECO:0000256" key="1">
    <source>
        <dbReference type="ARBA" id="ARBA00022643"/>
    </source>
</evidence>